<evidence type="ECO:0000313" key="2">
    <source>
        <dbReference type="Proteomes" id="UP000239239"/>
    </source>
</evidence>
<proteinExistence type="predicted"/>
<dbReference type="EMBL" id="PQWY01000011">
    <property type="protein sequence ID" value="PPK30395.1"/>
    <property type="molecule type" value="Genomic_DNA"/>
</dbReference>
<accession>A0A2S6EZ08</accession>
<comment type="caution">
    <text evidence="1">The sequence shown here is derived from an EMBL/GenBank/DDBJ whole genome shotgun (WGS) entry which is preliminary data.</text>
</comment>
<organism evidence="1 2">
    <name type="scientific">Legionella pneumophila</name>
    <dbReference type="NCBI Taxonomy" id="446"/>
    <lineage>
        <taxon>Bacteria</taxon>
        <taxon>Pseudomonadati</taxon>
        <taxon>Pseudomonadota</taxon>
        <taxon>Gammaproteobacteria</taxon>
        <taxon>Legionellales</taxon>
        <taxon>Legionellaceae</taxon>
        <taxon>Legionella</taxon>
    </lineage>
</organism>
<dbReference type="Proteomes" id="UP000239239">
    <property type="component" value="Unassembled WGS sequence"/>
</dbReference>
<dbReference type="AlphaFoldDB" id="A0A2S6EZ08"/>
<gene>
    <name evidence="1" type="ORF">C3928_06395</name>
</gene>
<protein>
    <submittedName>
        <fullName evidence="1">Uncharacterized protein</fullName>
    </submittedName>
</protein>
<reference evidence="1 2" key="1">
    <citation type="submission" date="2018-02" db="EMBL/GenBank/DDBJ databases">
        <title>Draft genome sequences of four Legionella pneumophila clinical strains isolated in Ontario.</title>
        <authorList>
            <person name="Fortuna A."/>
            <person name="Ramnarine R."/>
            <person name="Li A."/>
            <person name="Frantz C."/>
            <person name="Mallo G."/>
        </authorList>
    </citation>
    <scope>NUCLEOTIDE SEQUENCE [LARGE SCALE GENOMIC DNA]</scope>
    <source>
        <strain evidence="1 2">LG61</strain>
    </source>
</reference>
<evidence type="ECO:0000313" key="1">
    <source>
        <dbReference type="EMBL" id="PPK30395.1"/>
    </source>
</evidence>
<sequence>MYNALFFDSSRAVWEIYVITKNRILLSILLLAGSLDAIADSSLVFSNNLNGSVYSTKLCVKGERKELCMKFCNDQGYSYGSCVHHAGQQKRLGYCVCK</sequence>
<name>A0A2S6EZ08_LEGPN</name>